<dbReference type="EnsemblMetazoa" id="XM_050651129.1">
    <property type="protein sequence ID" value="XP_050507086.1"/>
    <property type="gene ID" value="LOC126884845"/>
</dbReference>
<feature type="signal peptide" evidence="3">
    <location>
        <begin position="1"/>
        <end position="22"/>
    </location>
</feature>
<organism evidence="4 5">
    <name type="scientific">Diabrotica virgifera virgifera</name>
    <name type="common">western corn rootworm</name>
    <dbReference type="NCBI Taxonomy" id="50390"/>
    <lineage>
        <taxon>Eukaryota</taxon>
        <taxon>Metazoa</taxon>
        <taxon>Ecdysozoa</taxon>
        <taxon>Arthropoda</taxon>
        <taxon>Hexapoda</taxon>
        <taxon>Insecta</taxon>
        <taxon>Pterygota</taxon>
        <taxon>Neoptera</taxon>
        <taxon>Endopterygota</taxon>
        <taxon>Coleoptera</taxon>
        <taxon>Polyphaga</taxon>
        <taxon>Cucujiformia</taxon>
        <taxon>Chrysomeloidea</taxon>
        <taxon>Chrysomelidae</taxon>
        <taxon>Galerucinae</taxon>
        <taxon>Diabroticina</taxon>
        <taxon>Diabroticites</taxon>
        <taxon>Diabrotica</taxon>
    </lineage>
</organism>
<evidence type="ECO:0000313" key="4">
    <source>
        <dbReference type="EnsemblMetazoa" id="XP_050507092.1"/>
    </source>
</evidence>
<feature type="compositionally biased region" description="Basic and acidic residues" evidence="1">
    <location>
        <begin position="321"/>
        <end position="339"/>
    </location>
</feature>
<evidence type="ECO:0000313" key="5">
    <source>
        <dbReference type="Proteomes" id="UP001652700"/>
    </source>
</evidence>
<dbReference type="GeneID" id="126884845"/>
<evidence type="ECO:0008006" key="6">
    <source>
        <dbReference type="Google" id="ProtNLM"/>
    </source>
</evidence>
<dbReference type="RefSeq" id="XP_050507092.1">
    <property type="nucleotide sequence ID" value="XM_050651135.1"/>
</dbReference>
<feature type="compositionally biased region" description="Polar residues" evidence="1">
    <location>
        <begin position="400"/>
        <end position="415"/>
    </location>
</feature>
<feature type="region of interest" description="Disordered" evidence="1">
    <location>
        <begin position="396"/>
        <end position="415"/>
    </location>
</feature>
<name>A0ABM5KA79_DIAVI</name>
<keyword evidence="2" id="KW-0472">Membrane</keyword>
<keyword evidence="2" id="KW-1133">Transmembrane helix</keyword>
<accession>A0ABM5KA79</accession>
<keyword evidence="3" id="KW-0732">Signal</keyword>
<reference evidence="4" key="1">
    <citation type="submission" date="2025-05" db="UniProtKB">
        <authorList>
            <consortium name="EnsemblMetazoa"/>
        </authorList>
    </citation>
    <scope>IDENTIFICATION</scope>
</reference>
<feature type="region of interest" description="Disordered" evidence="1">
    <location>
        <begin position="231"/>
        <end position="261"/>
    </location>
</feature>
<feature type="chain" id="PRO_5045028473" description="EB domain-containing protein" evidence="3">
    <location>
        <begin position="23"/>
        <end position="415"/>
    </location>
</feature>
<feature type="compositionally biased region" description="Polar residues" evidence="1">
    <location>
        <begin position="308"/>
        <end position="320"/>
    </location>
</feature>
<feature type="compositionally biased region" description="Low complexity" evidence="1">
    <location>
        <begin position="233"/>
        <end position="261"/>
    </location>
</feature>
<sequence length="415" mass="46666">MKLFSTFSFILILYSPQPFSLAQRLLHSRAYHSDDDDDHVDYHYEDMDDKLLNHNASAEKGQYVGALCEFTCSPKLLHVYCNPVTGTCDCEKKYPVKLNNRYAGCSKPKQLGDQCYYKETCQFTDQHASCIQVHHNAVCQCENGYHTVSLQKPSKRVFCAEDVVVITSDFSTFAGVMSGIAILSGLICFVLHLFNQNLYGTRHNRHRFGNANLPPPILFSSDPGSLPLPILDRSSTSRASSQRTYASMPSRRSSSAPGFRSGATYSRAGAARAAAILLLSYCQVAPPIEECRFTDTKFTGSRRPSIASVHSATSIRSYSTRRYERERKEKEERELERRFSKLSSTNSTIRIAPTPSPHSTDDLLPTLEEDRPVHCHMLSQGPHIKLFKYIPPLATKEDSTTSFPEEFPSTSKQYP</sequence>
<feature type="region of interest" description="Disordered" evidence="1">
    <location>
        <begin position="301"/>
        <end position="362"/>
    </location>
</feature>
<keyword evidence="2" id="KW-0812">Transmembrane</keyword>
<evidence type="ECO:0000256" key="2">
    <source>
        <dbReference type="SAM" id="Phobius"/>
    </source>
</evidence>
<evidence type="ECO:0000256" key="1">
    <source>
        <dbReference type="SAM" id="MobiDB-lite"/>
    </source>
</evidence>
<proteinExistence type="predicted"/>
<keyword evidence="5" id="KW-1185">Reference proteome</keyword>
<dbReference type="EnsemblMetazoa" id="XM_050651135.1">
    <property type="protein sequence ID" value="XP_050507092.1"/>
    <property type="gene ID" value="LOC126884845"/>
</dbReference>
<dbReference type="RefSeq" id="XP_050507086.1">
    <property type="nucleotide sequence ID" value="XM_050651129.1"/>
</dbReference>
<protein>
    <recommendedName>
        <fullName evidence="6">EB domain-containing protein</fullName>
    </recommendedName>
</protein>
<dbReference type="Proteomes" id="UP001652700">
    <property type="component" value="Unplaced"/>
</dbReference>
<evidence type="ECO:0000256" key="3">
    <source>
        <dbReference type="SAM" id="SignalP"/>
    </source>
</evidence>
<feature type="transmembrane region" description="Helical" evidence="2">
    <location>
        <begin position="173"/>
        <end position="194"/>
    </location>
</feature>